<proteinExistence type="inferred from homology"/>
<sequence length="551" mass="60661">MEELGAPATDRQESNKHEDRDEEERGALQRLLTSSSAKAIRSVTDVGNMGRRFRPPTGREALKCLRGNLLTLLTVLGVLSGIALGFILRRSRDDPWTQREQIYVKFIGDIFLRMLKALILPLIISSLISAIGSLDISLSGKIGARAIAYYMVTTVCAVILGIILVVAIHPGKEENKDKDFMENAESRNVTTADTLMDLVRNMFPPNLVQATMYQYQTVLIVPNYSAEDLAENKTLPLHEWKMRFKFEEGTNIMGLVVFSTVLGVCLGKMGRSGKPLLDFFRSLSEAMMIITNWVVWFSPIGVCFLVAAQILEATDIDEILNNLGWYFITVLLGLFLHGFILLPFIYGVMTRQLPFKFIMNMTQALFTAFGTASSSATLPITIDCLETKNGVDPRVSRFVLPIGATINMDGTALYEAVAAIFIAQVRGLPLSLGNIVAISITATAASIGAAGIPQAGLVTMVMVLNTVGLPAEYVSYIIPVDWLLDRFRTTINVLGDSLGAGLVDYISKAELQNMPVPASLELERVEHEKLNKQDKAGTSFDPDLEWHTTPM</sequence>
<dbReference type="EMBL" id="CAJVCH010275270">
    <property type="protein sequence ID" value="CAG7734718.1"/>
    <property type="molecule type" value="Genomic_DNA"/>
</dbReference>
<feature type="transmembrane region" description="Helical" evidence="4">
    <location>
        <begin position="110"/>
        <end position="134"/>
    </location>
</feature>
<comment type="caution">
    <text evidence="5">The sequence shown here is derived from an EMBL/GenBank/DDBJ whole genome shotgun (WGS) entry which is preliminary data.</text>
</comment>
<feature type="region of interest" description="Disordered" evidence="3">
    <location>
        <begin position="1"/>
        <end position="27"/>
    </location>
</feature>
<dbReference type="GO" id="GO:0005313">
    <property type="term" value="F:L-glutamate transmembrane transporter activity"/>
    <property type="evidence" value="ECO:0007669"/>
    <property type="project" value="TreeGrafter"/>
</dbReference>
<keyword evidence="4" id="KW-1133">Transmembrane helix</keyword>
<evidence type="ECO:0000256" key="4">
    <source>
        <dbReference type="SAM" id="Phobius"/>
    </source>
</evidence>
<dbReference type="InterPro" id="IPR018107">
    <property type="entry name" value="Na-dicarboxylate_symporter_CS"/>
</dbReference>
<dbReference type="AlphaFoldDB" id="A0A8J2P194"/>
<dbReference type="PANTHER" id="PTHR11958:SF63">
    <property type="entry name" value="AMINO ACID TRANSPORTER"/>
    <property type="match status" value="1"/>
</dbReference>
<evidence type="ECO:0000313" key="5">
    <source>
        <dbReference type="EMBL" id="CAG7734718.1"/>
    </source>
</evidence>
<dbReference type="Pfam" id="PF00375">
    <property type="entry name" value="SDF"/>
    <property type="match status" value="1"/>
</dbReference>
<keyword evidence="4" id="KW-0812">Transmembrane</keyword>
<dbReference type="PROSITE" id="PS00714">
    <property type="entry name" value="NA_DICARBOXYL_SYMP_2"/>
    <property type="match status" value="1"/>
</dbReference>
<feature type="transmembrane region" description="Helical" evidence="4">
    <location>
        <begin position="323"/>
        <end position="345"/>
    </location>
</feature>
<evidence type="ECO:0008006" key="7">
    <source>
        <dbReference type="Google" id="ProtNLM"/>
    </source>
</evidence>
<evidence type="ECO:0000256" key="2">
    <source>
        <dbReference type="ARBA" id="ARBA00023180"/>
    </source>
</evidence>
<feature type="region of interest" description="Disordered" evidence="3">
    <location>
        <begin position="531"/>
        <end position="551"/>
    </location>
</feature>
<keyword evidence="4" id="KW-0472">Membrane</keyword>
<dbReference type="PANTHER" id="PTHR11958">
    <property type="entry name" value="SODIUM/DICARBOXYLATE SYMPORTER-RELATED"/>
    <property type="match status" value="1"/>
</dbReference>
<feature type="compositionally biased region" description="Basic and acidic residues" evidence="3">
    <location>
        <begin position="10"/>
        <end position="27"/>
    </location>
</feature>
<evidence type="ECO:0000256" key="3">
    <source>
        <dbReference type="SAM" id="MobiDB-lite"/>
    </source>
</evidence>
<dbReference type="GO" id="GO:0015175">
    <property type="term" value="F:neutral L-amino acid transmembrane transporter activity"/>
    <property type="evidence" value="ECO:0007669"/>
    <property type="project" value="TreeGrafter"/>
</dbReference>
<feature type="transmembrane region" description="Helical" evidence="4">
    <location>
        <begin position="430"/>
        <end position="452"/>
    </location>
</feature>
<gene>
    <name evidence="5" type="ORF">AFUS01_LOCUS23094</name>
</gene>
<comment type="similarity">
    <text evidence="1">Belongs to the dicarboxylate/amino acid:cation symporter (DAACS) (TC 2.A.23) family.</text>
</comment>
<keyword evidence="2" id="KW-0325">Glycoprotein</keyword>
<evidence type="ECO:0000256" key="1">
    <source>
        <dbReference type="ARBA" id="ARBA00006148"/>
    </source>
</evidence>
<dbReference type="InterPro" id="IPR001991">
    <property type="entry name" value="Na-dicarboxylate_symporter"/>
</dbReference>
<evidence type="ECO:0000313" key="6">
    <source>
        <dbReference type="Proteomes" id="UP000708208"/>
    </source>
</evidence>
<protein>
    <recommendedName>
        <fullName evidence="7">Amino acid transporter</fullName>
    </recommendedName>
</protein>
<organism evidence="5 6">
    <name type="scientific">Allacma fusca</name>
    <dbReference type="NCBI Taxonomy" id="39272"/>
    <lineage>
        <taxon>Eukaryota</taxon>
        <taxon>Metazoa</taxon>
        <taxon>Ecdysozoa</taxon>
        <taxon>Arthropoda</taxon>
        <taxon>Hexapoda</taxon>
        <taxon>Collembola</taxon>
        <taxon>Symphypleona</taxon>
        <taxon>Sminthuridae</taxon>
        <taxon>Allacma</taxon>
    </lineage>
</organism>
<name>A0A8J2P194_9HEXA</name>
<feature type="transmembrane region" description="Helical" evidence="4">
    <location>
        <begin position="69"/>
        <end position="90"/>
    </location>
</feature>
<dbReference type="GO" id="GO:0005886">
    <property type="term" value="C:plasma membrane"/>
    <property type="evidence" value="ECO:0007669"/>
    <property type="project" value="TreeGrafter"/>
</dbReference>
<feature type="transmembrane region" description="Helical" evidence="4">
    <location>
        <begin position="458"/>
        <end position="478"/>
    </location>
</feature>
<reference evidence="5" key="1">
    <citation type="submission" date="2021-06" db="EMBL/GenBank/DDBJ databases">
        <authorList>
            <person name="Hodson N. C."/>
            <person name="Mongue J. A."/>
            <person name="Jaron S. K."/>
        </authorList>
    </citation>
    <scope>NUCLEOTIDE SEQUENCE</scope>
</reference>
<feature type="transmembrane region" description="Helical" evidence="4">
    <location>
        <begin position="290"/>
        <end position="311"/>
    </location>
</feature>
<dbReference type="GO" id="GO:0015501">
    <property type="term" value="F:glutamate:sodium symporter activity"/>
    <property type="evidence" value="ECO:0007669"/>
    <property type="project" value="TreeGrafter"/>
</dbReference>
<dbReference type="InterPro" id="IPR050746">
    <property type="entry name" value="DAACS"/>
</dbReference>
<dbReference type="Proteomes" id="UP000708208">
    <property type="component" value="Unassembled WGS sequence"/>
</dbReference>
<accession>A0A8J2P194</accession>
<feature type="transmembrane region" description="Helical" evidence="4">
    <location>
        <begin position="146"/>
        <end position="168"/>
    </location>
</feature>
<keyword evidence="6" id="KW-1185">Reference proteome</keyword>
<dbReference type="OrthoDB" id="5877963at2759"/>